<name>A0ABS3HW49_9ENTE</name>
<organism evidence="1 2">
    <name type="scientific">Candidatus Vagococcus giribetii</name>
    <dbReference type="NCBI Taxonomy" id="2230876"/>
    <lineage>
        <taxon>Bacteria</taxon>
        <taxon>Bacillati</taxon>
        <taxon>Bacillota</taxon>
        <taxon>Bacilli</taxon>
        <taxon>Lactobacillales</taxon>
        <taxon>Enterococcaceae</taxon>
        <taxon>Vagococcus</taxon>
    </lineage>
</organism>
<keyword evidence="2" id="KW-1185">Reference proteome</keyword>
<evidence type="ECO:0008006" key="3">
    <source>
        <dbReference type="Google" id="ProtNLM"/>
    </source>
</evidence>
<evidence type="ECO:0000313" key="2">
    <source>
        <dbReference type="Proteomes" id="UP000664857"/>
    </source>
</evidence>
<sequence length="148" mass="17031">MTQKKKKLIIISMCLLVVGLGIHFAIQSKNTMKTVEIHFDNTKEFTQQELEDGAKTVISYFNYHYSDSVLHQIDYDEHFYQNDMSTRVTGTSRYSDLPKENVLILKTSYTTGKHVEGSVGPNSLIEGWQFVLTRTHKNGKWRVLDQGV</sequence>
<accession>A0ABS3HW49</accession>
<reference evidence="1 2" key="1">
    <citation type="submission" date="2021-03" db="EMBL/GenBank/DDBJ databases">
        <title>Enterococcal diversity collection.</title>
        <authorList>
            <person name="Gilmore M.S."/>
            <person name="Schwartzman J."/>
            <person name="Van Tyne D."/>
            <person name="Martin M."/>
            <person name="Earl A.M."/>
            <person name="Manson A.L."/>
            <person name="Straub T."/>
            <person name="Salamzade R."/>
            <person name="Saavedra J."/>
            <person name="Lebreton F."/>
            <person name="Prichula J."/>
            <person name="Schaufler K."/>
            <person name="Gaca A."/>
            <person name="Sgardioli B."/>
            <person name="Wagenaar J."/>
            <person name="Strong T."/>
        </authorList>
    </citation>
    <scope>NUCLEOTIDE SEQUENCE [LARGE SCALE GENOMIC DNA]</scope>
    <source>
        <strain evidence="1 2">DIV0080</strain>
    </source>
</reference>
<dbReference type="RefSeq" id="WP_206967350.1">
    <property type="nucleotide sequence ID" value="NZ_JAFLVX010000025.1"/>
</dbReference>
<dbReference type="Proteomes" id="UP000664857">
    <property type="component" value="Unassembled WGS sequence"/>
</dbReference>
<evidence type="ECO:0000313" key="1">
    <source>
        <dbReference type="EMBL" id="MBO0477407.1"/>
    </source>
</evidence>
<comment type="caution">
    <text evidence="1">The sequence shown here is derived from an EMBL/GenBank/DDBJ whole genome shotgun (WGS) entry which is preliminary data.</text>
</comment>
<gene>
    <name evidence="1" type="ORF">DOK76_10005</name>
</gene>
<dbReference type="EMBL" id="JAFLVX010000025">
    <property type="protein sequence ID" value="MBO0477407.1"/>
    <property type="molecule type" value="Genomic_DNA"/>
</dbReference>
<protein>
    <recommendedName>
        <fullName evidence="3">DUF4440 domain-containing protein</fullName>
    </recommendedName>
</protein>
<proteinExistence type="predicted"/>